<dbReference type="Pfam" id="PF11163">
    <property type="entry name" value="DUF2947"/>
    <property type="match status" value="1"/>
</dbReference>
<evidence type="ECO:0000313" key="2">
    <source>
        <dbReference type="Proteomes" id="UP000512286"/>
    </source>
</evidence>
<protein>
    <submittedName>
        <fullName evidence="1">DUF2947 family protein</fullName>
    </submittedName>
</protein>
<dbReference type="InterPro" id="IPR021334">
    <property type="entry name" value="DUF2947"/>
</dbReference>
<accession>A0A7D6VSV9</accession>
<name>A0A7D6VSV9_9CLOT</name>
<dbReference type="Proteomes" id="UP000512286">
    <property type="component" value="Chromosome"/>
</dbReference>
<dbReference type="KEGG" id="cint:HZF06_06710"/>
<sequence>MEINLNDKYMNMDEYSQSWYFYDEEIRVPSEDIKKIKPLQTRYSEILWEQYISKCNRHFMLLDSRDKISMLRKQDYNWLEDWNNSIYNNFRDYLSKTLPFNHEDTIIVFWSKESAVETTWSIFIKHWVNFLFDDEGVVLINTTNEIVLVFCSDGVLLKGNRVLEL</sequence>
<evidence type="ECO:0000313" key="1">
    <source>
        <dbReference type="EMBL" id="QLY81269.1"/>
    </source>
</evidence>
<proteinExistence type="predicted"/>
<dbReference type="RefSeq" id="WP_181602914.1">
    <property type="nucleotide sequence ID" value="NZ_CP059378.1"/>
</dbReference>
<gene>
    <name evidence="1" type="ORF">HZF06_06710</name>
</gene>
<reference evidence="1 2" key="1">
    <citation type="submission" date="2020-07" db="EMBL/GenBank/DDBJ databases">
        <title>Electron transfer.</title>
        <authorList>
            <person name="Huang L."/>
            <person name="Liu X."/>
            <person name="Zhou S."/>
        </authorList>
    </citation>
    <scope>NUCLEOTIDE SEQUENCE [LARGE SCALE GENOMIC DNA]</scope>
    <source>
        <strain evidence="1 2">Lx1</strain>
    </source>
</reference>
<dbReference type="AlphaFoldDB" id="A0A7D6VSV9"/>
<dbReference type="EMBL" id="CP059378">
    <property type="protein sequence ID" value="QLY81269.1"/>
    <property type="molecule type" value="Genomic_DNA"/>
</dbReference>
<organism evidence="1 2">
    <name type="scientific">Clostridium intestinale</name>
    <dbReference type="NCBI Taxonomy" id="36845"/>
    <lineage>
        <taxon>Bacteria</taxon>
        <taxon>Bacillati</taxon>
        <taxon>Bacillota</taxon>
        <taxon>Clostridia</taxon>
        <taxon>Eubacteriales</taxon>
        <taxon>Clostridiaceae</taxon>
        <taxon>Clostridium</taxon>
    </lineage>
</organism>